<dbReference type="Proteomes" id="UP000681041">
    <property type="component" value="Chromosome"/>
</dbReference>
<proteinExistence type="predicted"/>
<dbReference type="Pfam" id="PF03259">
    <property type="entry name" value="Robl_LC7"/>
    <property type="match status" value="1"/>
</dbReference>
<keyword evidence="3" id="KW-1185">Reference proteome</keyword>
<accession>A0A8T8K871</accession>
<dbReference type="InterPro" id="IPR004942">
    <property type="entry name" value="Roadblock/LAMTOR2_dom"/>
</dbReference>
<dbReference type="GO" id="GO:0032008">
    <property type="term" value="P:positive regulation of TOR signaling"/>
    <property type="evidence" value="ECO:0007669"/>
    <property type="project" value="InterPro"/>
</dbReference>
<evidence type="ECO:0000313" key="3">
    <source>
        <dbReference type="Proteomes" id="UP000681041"/>
    </source>
</evidence>
<dbReference type="AlphaFoldDB" id="A0A8T8K871"/>
<dbReference type="RefSeq" id="WP_211532979.1">
    <property type="nucleotide sequence ID" value="NZ_CP058560.1"/>
</dbReference>
<protein>
    <submittedName>
        <fullName evidence="2">Roadblock/LC7 domain-containing protein</fullName>
    </submittedName>
</protein>
<dbReference type="InterPro" id="IPR037587">
    <property type="entry name" value="LAMTOR2-like"/>
</dbReference>
<dbReference type="GO" id="GO:0060090">
    <property type="term" value="F:molecular adaptor activity"/>
    <property type="evidence" value="ECO:0007669"/>
    <property type="project" value="InterPro"/>
</dbReference>
<dbReference type="GeneID" id="64821051"/>
<evidence type="ECO:0000313" key="2">
    <source>
        <dbReference type="EMBL" id="QUH24022.1"/>
    </source>
</evidence>
<organism evidence="2 3">
    <name type="scientific">Methanobacterium alkalithermotolerans</name>
    <dbReference type="NCBI Taxonomy" id="2731220"/>
    <lineage>
        <taxon>Archaea</taxon>
        <taxon>Methanobacteriati</taxon>
        <taxon>Methanobacteriota</taxon>
        <taxon>Methanomada group</taxon>
        <taxon>Methanobacteria</taxon>
        <taxon>Methanobacteriales</taxon>
        <taxon>Methanobacteriaceae</taxon>
        <taxon>Methanobacterium</taxon>
    </lineage>
</organism>
<dbReference type="Gene3D" id="3.30.450.30">
    <property type="entry name" value="Dynein light chain 2a, cytoplasmic"/>
    <property type="match status" value="1"/>
</dbReference>
<dbReference type="OrthoDB" id="69094at2157"/>
<reference evidence="2" key="1">
    <citation type="submission" date="2020-07" db="EMBL/GenBank/DDBJ databases">
        <title>Methanobacterium. sp. MethCan genome.</title>
        <authorList>
            <person name="Postec A."/>
            <person name="Quemeneur M."/>
        </authorList>
    </citation>
    <scope>NUCLEOTIDE SEQUENCE</scope>
    <source>
        <strain evidence="2">MethCAN</strain>
    </source>
</reference>
<evidence type="ECO:0000259" key="1">
    <source>
        <dbReference type="SMART" id="SM00960"/>
    </source>
</evidence>
<dbReference type="KEGG" id="meme:HYG87_09760"/>
<feature type="domain" description="Roadblock/LAMTOR2" evidence="1">
    <location>
        <begin position="9"/>
        <end position="98"/>
    </location>
</feature>
<dbReference type="GO" id="GO:0005085">
    <property type="term" value="F:guanyl-nucleotide exchange factor activity"/>
    <property type="evidence" value="ECO:0007669"/>
    <property type="project" value="InterPro"/>
</dbReference>
<dbReference type="EMBL" id="CP058560">
    <property type="protein sequence ID" value="QUH24022.1"/>
    <property type="molecule type" value="Genomic_DNA"/>
</dbReference>
<name>A0A8T8K871_9EURY</name>
<gene>
    <name evidence="2" type="ORF">HYG87_09760</name>
</gene>
<dbReference type="PANTHER" id="PTHR13323">
    <property type="entry name" value="LATE ENDOSOMAL/LYSOSOMAL MP1 INTERACTING PROTEIN"/>
    <property type="match status" value="1"/>
</dbReference>
<sequence length="125" mass="13289">MTKTKKEKLDDVLSAFMQVGQIKACGIVSKEGLLINSRTPPDVDARIFSALCSTIMGAAEAASGQMNTGSVDEISVKTEKGTIILKPAGEKAIFTALTEPSAQLGLILVEMESRSSQVDDILKEM</sequence>
<dbReference type="SMART" id="SM00960">
    <property type="entry name" value="Robl_LC7"/>
    <property type="match status" value="1"/>
</dbReference>
<dbReference type="SUPFAM" id="SSF103196">
    <property type="entry name" value="Roadblock/LC7 domain"/>
    <property type="match status" value="1"/>
</dbReference>